<organism evidence="4 5">
    <name type="scientific">Arthrobacter mangrovi</name>
    <dbReference type="NCBI Taxonomy" id="2966350"/>
    <lineage>
        <taxon>Bacteria</taxon>
        <taxon>Bacillati</taxon>
        <taxon>Actinomycetota</taxon>
        <taxon>Actinomycetes</taxon>
        <taxon>Micrococcales</taxon>
        <taxon>Micrococcaceae</taxon>
        <taxon>Arthrobacter</taxon>
    </lineage>
</organism>
<comment type="caution">
    <text evidence="4">The sequence shown here is derived from an EMBL/GenBank/DDBJ whole genome shotgun (WGS) entry which is preliminary data.</text>
</comment>
<dbReference type="InterPro" id="IPR037523">
    <property type="entry name" value="VOC_core"/>
</dbReference>
<keyword evidence="1" id="KW-0479">Metal-binding</keyword>
<dbReference type="Pfam" id="PF00903">
    <property type="entry name" value="Glyoxalase"/>
    <property type="match status" value="1"/>
</dbReference>
<proteinExistence type="predicted"/>
<feature type="domain" description="VOC" evidence="3">
    <location>
        <begin position="1"/>
        <end position="124"/>
    </location>
</feature>
<keyword evidence="5" id="KW-1185">Reference proteome</keyword>
<dbReference type="CDD" id="cd06587">
    <property type="entry name" value="VOC"/>
    <property type="match status" value="1"/>
</dbReference>
<dbReference type="PANTHER" id="PTHR43048:SF3">
    <property type="entry name" value="METHYLMALONYL-COA EPIMERASE, MITOCHONDRIAL"/>
    <property type="match status" value="1"/>
</dbReference>
<protein>
    <submittedName>
        <fullName evidence="4">Glyoxalase</fullName>
    </submittedName>
</protein>
<evidence type="ECO:0000256" key="2">
    <source>
        <dbReference type="SAM" id="MobiDB-lite"/>
    </source>
</evidence>
<dbReference type="InterPro" id="IPR029068">
    <property type="entry name" value="Glyas_Bleomycin-R_OHBP_Dase"/>
</dbReference>
<reference evidence="4 5" key="1">
    <citation type="journal article" date="2023" name="Int. J. Syst. Evol. Microbiol.">
        <title>Arthrobacter mangrovi sp. nov., an actinobacterium isolated from the rhizosphere of a mangrove.</title>
        <authorList>
            <person name="Hamada M."/>
            <person name="Saitou S."/>
            <person name="Enomoto N."/>
            <person name="Nanri K."/>
            <person name="Hidaka K."/>
            <person name="Miura T."/>
            <person name="Tamura T."/>
        </authorList>
    </citation>
    <scope>NUCLEOTIDE SEQUENCE [LARGE SCALE GENOMIC DNA]</scope>
    <source>
        <strain evidence="4 5">NBRC 112813</strain>
    </source>
</reference>
<dbReference type="EMBL" id="BRVS01000025">
    <property type="protein sequence ID" value="GLB68882.1"/>
    <property type="molecule type" value="Genomic_DNA"/>
</dbReference>
<evidence type="ECO:0000313" key="4">
    <source>
        <dbReference type="EMBL" id="GLB68882.1"/>
    </source>
</evidence>
<feature type="region of interest" description="Disordered" evidence="2">
    <location>
        <begin position="49"/>
        <end position="71"/>
    </location>
</feature>
<dbReference type="PANTHER" id="PTHR43048">
    <property type="entry name" value="METHYLMALONYL-COA EPIMERASE"/>
    <property type="match status" value="1"/>
</dbReference>
<dbReference type="PROSITE" id="PS51819">
    <property type="entry name" value="VOC"/>
    <property type="match status" value="1"/>
</dbReference>
<dbReference type="InterPro" id="IPR004360">
    <property type="entry name" value="Glyas_Fos-R_dOase_dom"/>
</dbReference>
<evidence type="ECO:0000313" key="5">
    <source>
        <dbReference type="Proteomes" id="UP001209654"/>
    </source>
</evidence>
<dbReference type="InterPro" id="IPR051785">
    <property type="entry name" value="MMCE/EMCE_epimerase"/>
</dbReference>
<name>A0ABQ5MYV0_9MICC</name>
<dbReference type="Gene3D" id="3.10.180.10">
    <property type="entry name" value="2,3-Dihydroxybiphenyl 1,2-Dioxygenase, domain 1"/>
    <property type="match status" value="1"/>
</dbReference>
<accession>A0ABQ5MYV0</accession>
<sequence length="134" mass="14327">MDTVSVRYIVDDIDAAVRFYTGLLGFDLRMQPGGGFAMLTRGSLRLLLNTPTGPGGASQPMPDGRRPEPGGWNRIQFEVGDLAAEVNRLRGQGASFRNEIVSGIGGRQILLEDPAGNLVELFESGRPDATQAAP</sequence>
<dbReference type="Proteomes" id="UP001209654">
    <property type="component" value="Unassembled WGS sequence"/>
</dbReference>
<evidence type="ECO:0000256" key="1">
    <source>
        <dbReference type="ARBA" id="ARBA00022723"/>
    </source>
</evidence>
<dbReference type="RefSeq" id="WP_264796973.1">
    <property type="nucleotide sequence ID" value="NZ_BRVS01000025.1"/>
</dbReference>
<dbReference type="SUPFAM" id="SSF54593">
    <property type="entry name" value="Glyoxalase/Bleomycin resistance protein/Dihydroxybiphenyl dioxygenase"/>
    <property type="match status" value="1"/>
</dbReference>
<gene>
    <name evidence="4" type="ORF">AHIS1636_33250</name>
</gene>
<evidence type="ECO:0000259" key="3">
    <source>
        <dbReference type="PROSITE" id="PS51819"/>
    </source>
</evidence>